<reference evidence="5 6" key="1">
    <citation type="submission" date="2024-01" db="EMBL/GenBank/DDBJ databases">
        <authorList>
            <person name="Allen C."/>
            <person name="Tagirdzhanova G."/>
        </authorList>
    </citation>
    <scope>NUCLEOTIDE SEQUENCE [LARGE SCALE GENOMIC DNA]</scope>
</reference>
<proteinExistence type="predicted"/>
<dbReference type="InterPro" id="IPR002110">
    <property type="entry name" value="Ankyrin_rpt"/>
</dbReference>
<dbReference type="PANTHER" id="PTHR24171">
    <property type="entry name" value="ANKYRIN REPEAT DOMAIN-CONTAINING PROTEIN 39-RELATED"/>
    <property type="match status" value="1"/>
</dbReference>
<feature type="repeat" description="ANK" evidence="3">
    <location>
        <begin position="366"/>
        <end position="398"/>
    </location>
</feature>
<dbReference type="EMBL" id="CAWUHD010000073">
    <property type="protein sequence ID" value="CAK7227477.1"/>
    <property type="molecule type" value="Genomic_DNA"/>
</dbReference>
<dbReference type="Proteomes" id="UP001642482">
    <property type="component" value="Unassembled WGS sequence"/>
</dbReference>
<evidence type="ECO:0000313" key="6">
    <source>
        <dbReference type="Proteomes" id="UP001642482"/>
    </source>
</evidence>
<evidence type="ECO:0000256" key="1">
    <source>
        <dbReference type="ARBA" id="ARBA00022737"/>
    </source>
</evidence>
<feature type="region of interest" description="Disordered" evidence="4">
    <location>
        <begin position="230"/>
        <end position="255"/>
    </location>
</feature>
<dbReference type="SMART" id="SM00248">
    <property type="entry name" value="ANK"/>
    <property type="match status" value="2"/>
</dbReference>
<keyword evidence="1" id="KW-0677">Repeat</keyword>
<comment type="caution">
    <text evidence="5">The sequence shown here is derived from an EMBL/GenBank/DDBJ whole genome shotgun (WGS) entry which is preliminary data.</text>
</comment>
<accession>A0ABP0C751</accession>
<dbReference type="GO" id="GO:0004758">
    <property type="term" value="F:serine C-palmitoyltransferase activity"/>
    <property type="evidence" value="ECO:0007669"/>
    <property type="project" value="UniProtKB-EC"/>
</dbReference>
<name>A0ABP0C751_9PEZI</name>
<gene>
    <name evidence="5" type="primary">LCB2_1</name>
    <name evidence="5" type="ORF">SEUCBS140593_006589</name>
</gene>
<feature type="compositionally biased region" description="Polar residues" evidence="4">
    <location>
        <begin position="230"/>
        <end position="244"/>
    </location>
</feature>
<dbReference type="PROSITE" id="PS50088">
    <property type="entry name" value="ANK_REPEAT"/>
    <property type="match status" value="1"/>
</dbReference>
<dbReference type="EC" id="2.3.1.50" evidence="5"/>
<keyword evidence="6" id="KW-1185">Reference proteome</keyword>
<dbReference type="SUPFAM" id="SSF48403">
    <property type="entry name" value="Ankyrin repeat"/>
    <property type="match status" value="1"/>
</dbReference>
<sequence>MSFGIGIMDVVGVTKFAWDLYKALRDSSEDFRRLSTEVASLHTVLLETEDYLRENDNDKTLDDVRRRRLSVLTECCQDSLTDLQRMLDNYESLGTQAQRTWDRMRWGLRDLSDVRLRLISNAATLGAFTSALSNASVARMDKRLAKFMTEVMAGLREGSVVTTSDVAETIDTPGVWDQLRRELEDVGISESVIEDNRDHIAAWFKDTLQDGLTVVDDTSAEGSLSRMTSMSKTLSVDSGRISPTTVPPTDALSPGTMRPSLQAFSESDYGGSTRGNSVSSMKSAMDGFAEDLKKNNNGKTIEESFQRSSRERPLHVVPKKKASPARVLMKFLQKDDAIIQAASDGDIKKVAHLISLGMNVNARDRWGWSALSMCGYGGYSDIAKMLLDHGADLDNIDVDGESPEDLARNRGNRDMVLLFEEVRKERGQKVIDMDNEVPRKVEV</sequence>
<keyword evidence="5" id="KW-0012">Acyltransferase</keyword>
<dbReference type="Gene3D" id="1.25.40.20">
    <property type="entry name" value="Ankyrin repeat-containing domain"/>
    <property type="match status" value="1"/>
</dbReference>
<protein>
    <submittedName>
        <fullName evidence="5">Serine palmitoyltransferase component</fullName>
        <ecNumber evidence="5">2.3.1.50</ecNumber>
    </submittedName>
</protein>
<evidence type="ECO:0000256" key="2">
    <source>
        <dbReference type="ARBA" id="ARBA00023043"/>
    </source>
</evidence>
<keyword evidence="2 3" id="KW-0040">ANK repeat</keyword>
<organism evidence="5 6">
    <name type="scientific">Sporothrix eucalyptigena</name>
    <dbReference type="NCBI Taxonomy" id="1812306"/>
    <lineage>
        <taxon>Eukaryota</taxon>
        <taxon>Fungi</taxon>
        <taxon>Dikarya</taxon>
        <taxon>Ascomycota</taxon>
        <taxon>Pezizomycotina</taxon>
        <taxon>Sordariomycetes</taxon>
        <taxon>Sordariomycetidae</taxon>
        <taxon>Ophiostomatales</taxon>
        <taxon>Ophiostomataceae</taxon>
        <taxon>Sporothrix</taxon>
    </lineage>
</organism>
<dbReference type="InterPro" id="IPR036770">
    <property type="entry name" value="Ankyrin_rpt-contain_sf"/>
</dbReference>
<evidence type="ECO:0000256" key="3">
    <source>
        <dbReference type="PROSITE-ProRule" id="PRU00023"/>
    </source>
</evidence>
<evidence type="ECO:0000256" key="4">
    <source>
        <dbReference type="SAM" id="MobiDB-lite"/>
    </source>
</evidence>
<dbReference type="Pfam" id="PF12796">
    <property type="entry name" value="Ank_2"/>
    <property type="match status" value="1"/>
</dbReference>
<dbReference type="PANTHER" id="PTHR24171:SF9">
    <property type="entry name" value="ANKYRIN REPEAT DOMAIN-CONTAINING PROTEIN 39"/>
    <property type="match status" value="1"/>
</dbReference>
<keyword evidence="5" id="KW-0808">Transferase</keyword>
<evidence type="ECO:0000313" key="5">
    <source>
        <dbReference type="EMBL" id="CAK7227477.1"/>
    </source>
</evidence>